<evidence type="ECO:0000259" key="6">
    <source>
        <dbReference type="Pfam" id="PF03942"/>
    </source>
</evidence>
<comment type="catalytic activity">
    <reaction evidence="5">
        <text>a uridine in tRNA + S-adenosyl-L-methionine = a 3-[(3S)-3-amino-3-carboxypropyl]uridine in tRNA + S-methyl-5'-thioadenosine + H(+)</text>
        <dbReference type="Rhea" id="RHEA:62432"/>
        <dbReference type="Rhea" id="RHEA-COMP:13339"/>
        <dbReference type="Rhea" id="RHEA-COMP:16092"/>
        <dbReference type="ChEBI" id="CHEBI:15378"/>
        <dbReference type="ChEBI" id="CHEBI:17509"/>
        <dbReference type="ChEBI" id="CHEBI:59789"/>
        <dbReference type="ChEBI" id="CHEBI:65315"/>
        <dbReference type="ChEBI" id="CHEBI:82930"/>
        <dbReference type="EC" id="2.5.1.25"/>
    </reaction>
</comment>
<evidence type="ECO:0000313" key="8">
    <source>
        <dbReference type="Proteomes" id="UP000699462"/>
    </source>
</evidence>
<dbReference type="Proteomes" id="UP000699462">
    <property type="component" value="Unassembled WGS sequence"/>
</dbReference>
<dbReference type="EC" id="2.5.1.25" evidence="1"/>
<sequence>MLTGSPLLFAMKRVCLPPNPETGDFTQSEFIVRRQPFPAAVCTVEAVARILDLWEPTTIPRGKDFYQTQLLRPLRRICEIQTAWKSEHARKKQLPCQPIEHFNRSEMEIYPTHE</sequence>
<evidence type="ECO:0000256" key="2">
    <source>
        <dbReference type="ARBA" id="ARBA00022679"/>
    </source>
</evidence>
<dbReference type="AlphaFoldDB" id="A0A8T0DJL6"/>
<dbReference type="EMBL" id="JTDF01003397">
    <property type="protein sequence ID" value="KAF8567840.1"/>
    <property type="molecule type" value="Genomic_DNA"/>
</dbReference>
<evidence type="ECO:0000256" key="4">
    <source>
        <dbReference type="ARBA" id="ARBA00022694"/>
    </source>
</evidence>
<keyword evidence="2" id="KW-0808">Transferase</keyword>
<proteinExistence type="predicted"/>
<keyword evidence="4" id="KW-0819">tRNA processing</keyword>
<evidence type="ECO:0000256" key="1">
    <source>
        <dbReference type="ARBA" id="ARBA00012386"/>
    </source>
</evidence>
<comment type="caution">
    <text evidence="7">The sequence shown here is derived from an EMBL/GenBank/DDBJ whole genome shotgun (WGS) entry which is preliminary data.</text>
</comment>
<evidence type="ECO:0000256" key="5">
    <source>
        <dbReference type="ARBA" id="ARBA00048718"/>
    </source>
</evidence>
<dbReference type="Pfam" id="PF03942">
    <property type="entry name" value="DTW"/>
    <property type="match status" value="1"/>
</dbReference>
<reference evidence="7 8" key="1">
    <citation type="submission" date="2019-07" db="EMBL/GenBank/DDBJ databases">
        <title>Annotation for the trematode Paragonimus westermani.</title>
        <authorList>
            <person name="Choi Y.-J."/>
        </authorList>
    </citation>
    <scope>NUCLEOTIDE SEQUENCE [LARGE SCALE GENOMIC DNA]</scope>
    <source>
        <strain evidence="7">180907_Pwestermani</strain>
    </source>
</reference>
<gene>
    <name evidence="7" type="ORF">P879_10813</name>
</gene>
<accession>A0A8T0DJL6</accession>
<organism evidence="7 8">
    <name type="scientific">Paragonimus westermani</name>
    <dbReference type="NCBI Taxonomy" id="34504"/>
    <lineage>
        <taxon>Eukaryota</taxon>
        <taxon>Metazoa</taxon>
        <taxon>Spiralia</taxon>
        <taxon>Lophotrochozoa</taxon>
        <taxon>Platyhelminthes</taxon>
        <taxon>Trematoda</taxon>
        <taxon>Digenea</taxon>
        <taxon>Plagiorchiida</taxon>
        <taxon>Troglotremata</taxon>
        <taxon>Troglotrematidae</taxon>
        <taxon>Paragonimus</taxon>
    </lineage>
</organism>
<keyword evidence="3" id="KW-0949">S-adenosyl-L-methionine</keyword>
<dbReference type="OrthoDB" id="408541at2759"/>
<evidence type="ECO:0000313" key="7">
    <source>
        <dbReference type="EMBL" id="KAF8567840.1"/>
    </source>
</evidence>
<protein>
    <recommendedName>
        <fullName evidence="1">tRNA-uridine aminocarboxypropyltransferase</fullName>
        <ecNumber evidence="1">2.5.1.25</ecNumber>
    </recommendedName>
</protein>
<name>A0A8T0DJL6_9TREM</name>
<feature type="domain" description="DTW" evidence="6">
    <location>
        <begin position="1"/>
        <end position="81"/>
    </location>
</feature>
<evidence type="ECO:0000256" key="3">
    <source>
        <dbReference type="ARBA" id="ARBA00022691"/>
    </source>
</evidence>
<dbReference type="GO" id="GO:0016432">
    <property type="term" value="F:tRNA-uridine aminocarboxypropyltransferase activity"/>
    <property type="evidence" value="ECO:0007669"/>
    <property type="project" value="UniProtKB-EC"/>
</dbReference>
<keyword evidence="8" id="KW-1185">Reference proteome</keyword>
<dbReference type="GO" id="GO:0008033">
    <property type="term" value="P:tRNA processing"/>
    <property type="evidence" value="ECO:0007669"/>
    <property type="project" value="UniProtKB-KW"/>
</dbReference>
<dbReference type="InterPro" id="IPR005636">
    <property type="entry name" value="DTW"/>
</dbReference>